<dbReference type="SUPFAM" id="SSF56059">
    <property type="entry name" value="Glutathione synthetase ATP-binding domain-like"/>
    <property type="match status" value="1"/>
</dbReference>
<evidence type="ECO:0000256" key="1">
    <source>
        <dbReference type="ARBA" id="ARBA00022598"/>
    </source>
</evidence>
<dbReference type="SUPFAM" id="SSF55729">
    <property type="entry name" value="Acyl-CoA N-acyltransferases (Nat)"/>
    <property type="match status" value="1"/>
</dbReference>
<dbReference type="Pfam" id="PF19045">
    <property type="entry name" value="Ligase_CoA_2"/>
    <property type="match status" value="1"/>
</dbReference>
<protein>
    <submittedName>
        <fullName evidence="7">Bifunctional acetate--CoA ligase family protein/GNAT family N-acetyltransferase</fullName>
    </submittedName>
</protein>
<evidence type="ECO:0000313" key="8">
    <source>
        <dbReference type="Proteomes" id="UP001236657"/>
    </source>
</evidence>
<dbReference type="GO" id="GO:0016874">
    <property type="term" value="F:ligase activity"/>
    <property type="evidence" value="ECO:0007669"/>
    <property type="project" value="UniProtKB-KW"/>
</dbReference>
<dbReference type="SUPFAM" id="SSF51735">
    <property type="entry name" value="NAD(P)-binding Rossmann-fold domains"/>
    <property type="match status" value="1"/>
</dbReference>
<dbReference type="RefSeq" id="WP_308897262.1">
    <property type="nucleotide sequence ID" value="NZ_CP133218.1"/>
</dbReference>
<organism evidence="7 8">
    <name type="scientific">Thiothrix lacustris</name>
    <dbReference type="NCBI Taxonomy" id="525917"/>
    <lineage>
        <taxon>Bacteria</taxon>
        <taxon>Pseudomonadati</taxon>
        <taxon>Pseudomonadota</taxon>
        <taxon>Gammaproteobacteria</taxon>
        <taxon>Thiotrichales</taxon>
        <taxon>Thiotrichaceae</taxon>
        <taxon>Thiothrix</taxon>
    </lineage>
</organism>
<dbReference type="InterPro" id="IPR000182">
    <property type="entry name" value="GNAT_dom"/>
</dbReference>
<dbReference type="Pfam" id="PF13302">
    <property type="entry name" value="Acetyltransf_3"/>
    <property type="match status" value="1"/>
</dbReference>
<sequence>MSHHYLNQLFTPSSVAVFGASEREKAVGTLVFQNLLAAGFKGALYPINPKHTEVQGQIAYPNLVALNKPVDLAVVATPAATVPGIIRQCGEHGVKGVVVLSAGFAEAGNRGQRLQKEITNIAGQYGMHIIGPNCLGIMRPSVGLNATFSRNQAQPGNLALVSQSGAMCTAVLDWAATQGIGFSTVITLGDTADVDFGDALDFLALDPKTDSILLYVEGVHDARGFMSGLRTASRMKPVIVLKAGRYEEGSRAVMSHTGAIVGRDDAFDAALERAGVVRVNTIAQLFSAAQILSSGIRVQQDRLLIITNGGGPGVMATDRAVEMGLRLAEISPNTLAELNKVLPFTWSHGNPVDILGDADPERYIAALKICMQDENLDGILVMLTPQAMTDPVAVAEAVVDICKTTKNAKNAKQCKPILTCWMGEQQVLAGRKILTAAGVPHFRTPEAAVEAFAYLTQYRSNQKLLMQVPPSVREQTTEPDVDGARLIIESVLAEGRRSLSTTESRAILSAFRIPAVPTILVRSPSEALVAAESLGYPVVLKISSHDISHKSDVDGVRLNVASAHAVRSVYLELIESARRSLPEARIDGVTVESMYHSKSSRELMIGVVRDPVFGPVISFGMGGTSVEIHRDRAVALPPLNDYMIKKTVCRTRVARLLGNFRNMPAINFEALWKVMQRVSEMVCELPEVVEMDINPLMADADGVIAVDARFIINYPPTSARRYDHMAIHPYPNDLVKRLQLPDGTDIVIRPIRPEDAEMEQEFVRNLSKESRYMRFMQALRELTPDMLVRLTQIDYDREMAFLALTRQEGKEVEMGVARYAINPDKSSCEFALVIADEWQNRGLGGVMMQTLIDTARAKGLRTIEGEVLPHNNGMLKLMQRLGFARHQDGLDDGVVMVTKRLGDTCC</sequence>
<name>A0ABY9MVF8_9GAMM</name>
<dbReference type="Gene3D" id="3.40.50.261">
    <property type="entry name" value="Succinyl-CoA synthetase domains"/>
    <property type="match status" value="2"/>
</dbReference>
<dbReference type="EMBL" id="CP133218">
    <property type="protein sequence ID" value="WML92196.1"/>
    <property type="molecule type" value="Genomic_DNA"/>
</dbReference>
<dbReference type="Pfam" id="PF13607">
    <property type="entry name" value="Succ_CoA_lig"/>
    <property type="match status" value="1"/>
</dbReference>
<gene>
    <name evidence="7" type="ORF">RCF98_07585</name>
</gene>
<evidence type="ECO:0000256" key="3">
    <source>
        <dbReference type="ARBA" id="ARBA00022840"/>
    </source>
</evidence>
<dbReference type="Pfam" id="PF13380">
    <property type="entry name" value="CoA_binding_2"/>
    <property type="match status" value="1"/>
</dbReference>
<evidence type="ECO:0000256" key="2">
    <source>
        <dbReference type="ARBA" id="ARBA00022741"/>
    </source>
</evidence>
<keyword evidence="3 4" id="KW-0067">ATP-binding</keyword>
<dbReference type="SUPFAM" id="SSF52210">
    <property type="entry name" value="Succinyl-CoA synthetase domains"/>
    <property type="match status" value="2"/>
</dbReference>
<dbReference type="PANTHER" id="PTHR43334:SF1">
    <property type="entry name" value="3-HYDROXYPROPIONATE--COA LIGASE [ADP-FORMING]"/>
    <property type="match status" value="1"/>
</dbReference>
<feature type="domain" description="ATP-grasp" evidence="5">
    <location>
        <begin position="505"/>
        <end position="541"/>
    </location>
</feature>
<dbReference type="Pfam" id="PF13549">
    <property type="entry name" value="ATP-grasp_5"/>
    <property type="match status" value="1"/>
</dbReference>
<evidence type="ECO:0000313" key="7">
    <source>
        <dbReference type="EMBL" id="WML92196.1"/>
    </source>
</evidence>
<dbReference type="InterPro" id="IPR043938">
    <property type="entry name" value="Ligase_CoA_dom"/>
</dbReference>
<dbReference type="InterPro" id="IPR013815">
    <property type="entry name" value="ATP_grasp_subdomain_1"/>
</dbReference>
<reference evidence="7 8" key="1">
    <citation type="submission" date="2023-08" db="EMBL/GenBank/DDBJ databases">
        <title>New molecular markers tilS and rpoB for phylogenetic and monitoring studies of the genus Thiothrix biodiversity.</title>
        <authorList>
            <person name="Ravin N.V."/>
            <person name="Smolyakov D."/>
            <person name="Markov N.D."/>
            <person name="Beletsky A.V."/>
            <person name="Mardanov A.V."/>
            <person name="Rudenko T.S."/>
            <person name="Grabovich M.Y."/>
        </authorList>
    </citation>
    <scope>NUCLEOTIDE SEQUENCE [LARGE SCALE GENOMIC DNA]</scope>
    <source>
        <strain evidence="7 8">MK1</strain>
    </source>
</reference>
<dbReference type="InterPro" id="IPR036291">
    <property type="entry name" value="NAD(P)-bd_dom_sf"/>
</dbReference>
<dbReference type="PROSITE" id="PS50975">
    <property type="entry name" value="ATP_GRASP"/>
    <property type="match status" value="1"/>
</dbReference>
<evidence type="ECO:0000259" key="5">
    <source>
        <dbReference type="PROSITE" id="PS50975"/>
    </source>
</evidence>
<feature type="domain" description="N-acetyltransferase" evidence="6">
    <location>
        <begin position="746"/>
        <end position="901"/>
    </location>
</feature>
<evidence type="ECO:0000256" key="4">
    <source>
        <dbReference type="PROSITE-ProRule" id="PRU00409"/>
    </source>
</evidence>
<dbReference type="InterPro" id="IPR003781">
    <property type="entry name" value="CoA-bd"/>
</dbReference>
<dbReference type="InterPro" id="IPR051538">
    <property type="entry name" value="Acyl-CoA_Synth/Transferase"/>
</dbReference>
<dbReference type="CDD" id="cd04301">
    <property type="entry name" value="NAT_SF"/>
    <property type="match status" value="1"/>
</dbReference>
<dbReference type="Gene3D" id="3.40.50.720">
    <property type="entry name" value="NAD(P)-binding Rossmann-like Domain"/>
    <property type="match status" value="1"/>
</dbReference>
<proteinExistence type="predicted"/>
<dbReference type="PROSITE" id="PS51186">
    <property type="entry name" value="GNAT"/>
    <property type="match status" value="1"/>
</dbReference>
<dbReference type="InterPro" id="IPR011761">
    <property type="entry name" value="ATP-grasp"/>
</dbReference>
<dbReference type="PANTHER" id="PTHR43334">
    <property type="entry name" value="ACETATE--COA LIGASE [ADP-FORMING]"/>
    <property type="match status" value="1"/>
</dbReference>
<dbReference type="Gene3D" id="3.30.1490.20">
    <property type="entry name" value="ATP-grasp fold, A domain"/>
    <property type="match status" value="1"/>
</dbReference>
<accession>A0ABY9MVF8</accession>
<dbReference type="InterPro" id="IPR016102">
    <property type="entry name" value="Succinyl-CoA_synth-like"/>
</dbReference>
<dbReference type="InterPro" id="IPR016181">
    <property type="entry name" value="Acyl_CoA_acyltransferase"/>
</dbReference>
<dbReference type="Proteomes" id="UP001236657">
    <property type="component" value="Chromosome"/>
</dbReference>
<dbReference type="Gene3D" id="3.30.470.20">
    <property type="entry name" value="ATP-grasp fold, B domain"/>
    <property type="match status" value="1"/>
</dbReference>
<keyword evidence="2 4" id="KW-0547">Nucleotide-binding</keyword>
<dbReference type="InterPro" id="IPR032875">
    <property type="entry name" value="Succ_CoA_lig_flav_dom"/>
</dbReference>
<keyword evidence="8" id="KW-1185">Reference proteome</keyword>
<dbReference type="SMART" id="SM00881">
    <property type="entry name" value="CoA_binding"/>
    <property type="match status" value="1"/>
</dbReference>
<dbReference type="Gene3D" id="3.40.630.30">
    <property type="match status" value="1"/>
</dbReference>
<keyword evidence="1 7" id="KW-0436">Ligase</keyword>
<evidence type="ECO:0000259" key="6">
    <source>
        <dbReference type="PROSITE" id="PS51186"/>
    </source>
</evidence>